<sequence length="228" mass="25617">MPCPRPILSSTSPRVTGIRRISPCRQGLSCPLQAAAKSQNLHKGHTHVPIASPTQLVRKIRVWMLCVHHRGIIPFVIQALSPGRTLPNIISFSSRFSAVNWASFTAQRASSAWPARTPLNCSACPFMASSKPSIWVNSLANSSRNVLLSEAMVAVCDHIVWIFWSGAVKSMRRVNTHRSRRWPGNYRFMGMVVGTQEVFNQIMKDLSTYKRYDTEIKINTNRRFLLAG</sequence>
<organism evidence="1 2">
    <name type="scientific">Cenarchaeum symbiosum (strain A)</name>
    <dbReference type="NCBI Taxonomy" id="414004"/>
    <lineage>
        <taxon>Archaea</taxon>
        <taxon>Nitrososphaerota</taxon>
        <taxon>Candidatus Cenarchaeales</taxon>
        <taxon>Candidatus Cenarchaeaceae</taxon>
        <taxon>Candidatus Cenarchaeum</taxon>
    </lineage>
</organism>
<protein>
    <submittedName>
        <fullName evidence="1">Uncharacterized protein</fullName>
    </submittedName>
</protein>
<name>A0RYT2_CENSY</name>
<keyword evidence="2" id="KW-1185">Reference proteome</keyword>
<accession>A0RYT2</accession>
<dbReference type="STRING" id="414004.CENSYa_1890"/>
<evidence type="ECO:0000313" key="1">
    <source>
        <dbReference type="EMBL" id="ABK78499.1"/>
    </source>
</evidence>
<dbReference type="HOGENOM" id="CLU_1212581_0_0_2"/>
<reference evidence="1 2" key="1">
    <citation type="journal article" date="2006" name="Proc. Natl. Acad. Sci. U.S.A.">
        <title>Genomic analysis of the uncultivated marine crenarchaeote Cenarchaeum symbiosum.</title>
        <authorList>
            <person name="Hallam S.J."/>
            <person name="Konstantinidis K.T."/>
            <person name="Putnam N."/>
            <person name="Schleper C."/>
            <person name="Watanabe Y."/>
            <person name="Sugahara J."/>
            <person name="Preston C."/>
            <person name="de la Torre J."/>
            <person name="Richardson P.M."/>
            <person name="DeLong E.F."/>
        </authorList>
    </citation>
    <scope>NUCLEOTIDE SEQUENCE [LARGE SCALE GENOMIC DNA]</scope>
    <source>
        <strain evidence="2">A</strain>
    </source>
</reference>
<evidence type="ECO:0000313" key="2">
    <source>
        <dbReference type="Proteomes" id="UP000000758"/>
    </source>
</evidence>
<dbReference type="EMBL" id="DP000238">
    <property type="protein sequence ID" value="ABK78499.1"/>
    <property type="molecule type" value="Genomic_DNA"/>
</dbReference>
<dbReference type="KEGG" id="csy:CENSYa_1890"/>
<dbReference type="AlphaFoldDB" id="A0RYT2"/>
<gene>
    <name evidence="1" type="ordered locus">CENSYa_1890</name>
</gene>
<dbReference type="EnsemblBacteria" id="ABK78499">
    <property type="protein sequence ID" value="ABK78499"/>
    <property type="gene ID" value="CENSYa_1890"/>
</dbReference>
<dbReference type="Proteomes" id="UP000000758">
    <property type="component" value="Chromosome"/>
</dbReference>
<proteinExistence type="predicted"/>